<keyword evidence="3" id="KW-1185">Reference proteome</keyword>
<dbReference type="EMBL" id="JACTUZ010000003">
    <property type="protein sequence ID" value="MBC9175686.1"/>
    <property type="molecule type" value="Genomic_DNA"/>
</dbReference>
<dbReference type="Pfam" id="PF13557">
    <property type="entry name" value="Phenol_MetA_deg"/>
    <property type="match status" value="1"/>
</dbReference>
<evidence type="ECO:0000256" key="1">
    <source>
        <dbReference type="SAM" id="SignalP"/>
    </source>
</evidence>
<accession>A0ABR7R1T9</accession>
<feature type="chain" id="PRO_5046894853" evidence="1">
    <location>
        <begin position="31"/>
        <end position="317"/>
    </location>
</feature>
<organism evidence="2 3">
    <name type="scientific">Pseudoroseomonas ludipueritiae</name>
    <dbReference type="NCBI Taxonomy" id="198093"/>
    <lineage>
        <taxon>Bacteria</taxon>
        <taxon>Pseudomonadati</taxon>
        <taxon>Pseudomonadota</taxon>
        <taxon>Alphaproteobacteria</taxon>
        <taxon>Acetobacterales</taxon>
        <taxon>Acetobacteraceae</taxon>
        <taxon>Pseudoroseomonas</taxon>
    </lineage>
</organism>
<keyword evidence="1" id="KW-0732">Signal</keyword>
<reference evidence="2 3" key="1">
    <citation type="journal article" date="2009" name="Int. J. Syst. Evol. Microbiol.">
        <title>Transfer of Teichococcus ludipueritiae and Muricoccus roseus to the genus Roseomonas, as Roseomonas ludipueritiae comb. nov. and Roseomonas rosea comb. nov., respectively, and emended description of the genus Roseomonas.</title>
        <authorList>
            <person name="Sanchez-Porro C."/>
            <person name="Gallego V."/>
            <person name="Busse H.J."/>
            <person name="Kampfer P."/>
            <person name="Ventosa A."/>
        </authorList>
    </citation>
    <scope>NUCLEOTIDE SEQUENCE [LARGE SCALE GENOMIC DNA]</scope>
    <source>
        <strain evidence="2 3">DSM 14915</strain>
    </source>
</reference>
<name>A0ABR7R1T9_9PROT</name>
<evidence type="ECO:0000313" key="2">
    <source>
        <dbReference type="EMBL" id="MBC9175686.1"/>
    </source>
</evidence>
<feature type="signal peptide" evidence="1">
    <location>
        <begin position="1"/>
        <end position="30"/>
    </location>
</feature>
<evidence type="ECO:0000313" key="3">
    <source>
        <dbReference type="Proteomes" id="UP000603940"/>
    </source>
</evidence>
<sequence>MTYHAPTMRRVCTGLLALAWGTAFVGGAEASEGGGGHYISGAFATPKAGIVPWDPGLYWSSAPLYYYASASRGLNLPVAGEIRAGLDVDFASLSYSAIWVPKLDMGNFTYAMGLTIPVQYMRARAYAGPIRDTDKDFNPGDIIITPAMLGYRSGTNFFQARLDIFAPTGLYDGSSLANVSMGYWTFTPTVAYTYLHPSSGLDLSFNLGLDINTRNAKTDYTSGAILHLDASASIDVAKGFGIGVAGSALKQITDDEGGLADRLGGFRGRVFSAGPMARYAFKLGETEINASLRWVTEFGAQNRPHGGGVFFSISGKF</sequence>
<comment type="caution">
    <text evidence="2">The sequence shown here is derived from an EMBL/GenBank/DDBJ whole genome shotgun (WGS) entry which is preliminary data.</text>
</comment>
<dbReference type="InterPro" id="IPR025737">
    <property type="entry name" value="FApF"/>
</dbReference>
<dbReference type="Proteomes" id="UP000603940">
    <property type="component" value="Unassembled WGS sequence"/>
</dbReference>
<dbReference type="RefSeq" id="WP_187776855.1">
    <property type="nucleotide sequence ID" value="NZ_JACTUZ010000003.1"/>
</dbReference>
<protein>
    <submittedName>
        <fullName evidence="2">Transporter</fullName>
    </submittedName>
</protein>
<proteinExistence type="predicted"/>
<gene>
    <name evidence="2" type="ORF">IBL25_01835</name>
</gene>